<dbReference type="InterPro" id="IPR021214">
    <property type="entry name" value="DUF2568"/>
</dbReference>
<dbReference type="Pfam" id="PF10823">
    <property type="entry name" value="DUF2568"/>
    <property type="match status" value="1"/>
</dbReference>
<sequence>MKSINFFILTAFFLLELGAIASFSYWAYHLYTGTAVKIILAIIAPLVIATIWGVFLSPKASLPIFPFPLRTTLKLVVFVFASVALYATGKSGLGVTFLIISVLIVMTVFILNLHEVKM</sequence>
<dbReference type="RefSeq" id="WP_136831245.1">
    <property type="nucleotide sequence ID" value="NZ_SWBM01000002.1"/>
</dbReference>
<accession>A0A4U1D372</accession>
<protein>
    <submittedName>
        <fullName evidence="2">DUF2568 domain-containing protein</fullName>
    </submittedName>
</protein>
<dbReference type="Proteomes" id="UP000307756">
    <property type="component" value="Unassembled WGS sequence"/>
</dbReference>
<keyword evidence="1" id="KW-0812">Transmembrane</keyword>
<evidence type="ECO:0000313" key="2">
    <source>
        <dbReference type="EMBL" id="TKC16839.1"/>
    </source>
</evidence>
<reference evidence="2 3" key="1">
    <citation type="journal article" date="2011" name="J. Microbiol.">
        <title>Bacillus kyonggiensis sp. nov., isolated from soil of a lettuce field.</title>
        <authorList>
            <person name="Dong K."/>
            <person name="Lee S."/>
        </authorList>
    </citation>
    <scope>NUCLEOTIDE SEQUENCE [LARGE SCALE GENOMIC DNA]</scope>
    <source>
        <strain evidence="2 3">NB22</strain>
    </source>
</reference>
<gene>
    <name evidence="2" type="ORF">FA727_12280</name>
</gene>
<organism evidence="2 3">
    <name type="scientific">Robertmurraya kyonggiensis</name>
    <dbReference type="NCBI Taxonomy" id="1037680"/>
    <lineage>
        <taxon>Bacteria</taxon>
        <taxon>Bacillati</taxon>
        <taxon>Bacillota</taxon>
        <taxon>Bacilli</taxon>
        <taxon>Bacillales</taxon>
        <taxon>Bacillaceae</taxon>
        <taxon>Robertmurraya</taxon>
    </lineage>
</organism>
<feature type="transmembrane region" description="Helical" evidence="1">
    <location>
        <begin position="67"/>
        <end position="87"/>
    </location>
</feature>
<proteinExistence type="predicted"/>
<name>A0A4U1D372_9BACI</name>
<keyword evidence="1" id="KW-1133">Transmembrane helix</keyword>
<evidence type="ECO:0000313" key="3">
    <source>
        <dbReference type="Proteomes" id="UP000307756"/>
    </source>
</evidence>
<evidence type="ECO:0000256" key="1">
    <source>
        <dbReference type="SAM" id="Phobius"/>
    </source>
</evidence>
<keyword evidence="3" id="KW-1185">Reference proteome</keyword>
<feature type="transmembrane region" description="Helical" evidence="1">
    <location>
        <begin position="34"/>
        <end position="55"/>
    </location>
</feature>
<dbReference type="OrthoDB" id="4557830at2"/>
<feature type="transmembrane region" description="Helical" evidence="1">
    <location>
        <begin position="93"/>
        <end position="113"/>
    </location>
</feature>
<comment type="caution">
    <text evidence="2">The sequence shown here is derived from an EMBL/GenBank/DDBJ whole genome shotgun (WGS) entry which is preliminary data.</text>
</comment>
<dbReference type="EMBL" id="SWBM01000002">
    <property type="protein sequence ID" value="TKC16839.1"/>
    <property type="molecule type" value="Genomic_DNA"/>
</dbReference>
<feature type="transmembrane region" description="Helical" evidence="1">
    <location>
        <begin position="7"/>
        <end position="28"/>
    </location>
</feature>
<keyword evidence="1" id="KW-0472">Membrane</keyword>
<dbReference type="AlphaFoldDB" id="A0A4U1D372"/>